<evidence type="ECO:0000256" key="9">
    <source>
        <dbReference type="ARBA" id="ARBA00068817"/>
    </source>
</evidence>
<dbReference type="InterPro" id="IPR009080">
    <property type="entry name" value="tRNAsynth_Ia_anticodon-bd"/>
</dbReference>
<dbReference type="NCBIfam" id="TIGR00398">
    <property type="entry name" value="metG"/>
    <property type="match status" value="1"/>
</dbReference>
<evidence type="ECO:0000256" key="6">
    <source>
        <dbReference type="ARBA" id="ARBA00022917"/>
    </source>
</evidence>
<dbReference type="CDD" id="cd00814">
    <property type="entry name" value="MetRS_core"/>
    <property type="match status" value="1"/>
</dbReference>
<evidence type="ECO:0000256" key="7">
    <source>
        <dbReference type="ARBA" id="ARBA00023146"/>
    </source>
</evidence>
<dbReference type="GO" id="GO:0004825">
    <property type="term" value="F:methionine-tRNA ligase activity"/>
    <property type="evidence" value="ECO:0007669"/>
    <property type="project" value="UniProtKB-EC"/>
</dbReference>
<keyword evidence="3 10" id="KW-0436">Ligase</keyword>
<dbReference type="InterPro" id="IPR033911">
    <property type="entry name" value="MetRS_core"/>
</dbReference>
<dbReference type="Pfam" id="PF09334">
    <property type="entry name" value="tRNA-synt_1g"/>
    <property type="match status" value="1"/>
</dbReference>
<dbReference type="SUPFAM" id="SSF47323">
    <property type="entry name" value="Anticodon-binding domain of a subclass of class I aminoacyl-tRNA synthetases"/>
    <property type="match status" value="1"/>
</dbReference>
<evidence type="ECO:0000256" key="10">
    <source>
        <dbReference type="RuleBase" id="RU363039"/>
    </source>
</evidence>
<sequence>MRLRVSPNRSVISPLQSLILRRWRPQWVCHFCRQHQPQLRRGFATDKLPSLNEKPYYVTTPIFYVNAAPHVGHMYSMLLADVLKRWQQLKGERALLCTGTDEHGLKIQQAAGKAGIEPRAFCDRGAEMFKDLAAHIDVKYDTFLRTSDDTHKAAVEYAWQILQQRGYIYESKHEGWYSISDEAYYPAKDVHLIVDPPTGRKMMVSKETGKEVEWTVERNYRFRLSAFREPLLRWYEQNPEWIVPMSRMNDVVQEVTRGLEDLSVSRPVERLTWGVRVPTDGSQTIYVWLDALLNYASAAGFPFTPGSEASGGWPADVHVIGKDIVRFHCIYWPAFLMALDLPLPKQILTHAHWTLGKQKMAKSTGNVVNPFFAIERFGTDPLRFFLIQEGGIADDSDYENAYIISKYKKDLQNGLGNLTARVMKPKGWDVHRAVKRFTGDKAMDPLSVKDPLGTALSEKMYRDLQKFPITVEGHMRNLLPNRGLKAISNEVYRANAYMQAKAPWSLSTKLRSIAADTTGQEMRLAEEQDGQSPEDLEAQIDAVIYLTAESLRLLGIALQPFMPSSASRMLDMIGVQPDRRTWRWCAIGQDDDYGTPLVKLEKGEKGMLFPGLVCEH</sequence>
<name>A0A9P4UPS3_9PEZI</name>
<dbReference type="EMBL" id="MU003801">
    <property type="protein sequence ID" value="KAF2720315.1"/>
    <property type="molecule type" value="Genomic_DNA"/>
</dbReference>
<evidence type="ECO:0000256" key="1">
    <source>
        <dbReference type="ARBA" id="ARBA00005594"/>
    </source>
</evidence>
<evidence type="ECO:0000313" key="12">
    <source>
        <dbReference type="EMBL" id="KAF2720315.1"/>
    </source>
</evidence>
<accession>A0A9P4UPS3</accession>
<dbReference type="PANTHER" id="PTHR43326">
    <property type="entry name" value="METHIONYL-TRNA SYNTHETASE"/>
    <property type="match status" value="1"/>
</dbReference>
<dbReference type="InterPro" id="IPR014729">
    <property type="entry name" value="Rossmann-like_a/b/a_fold"/>
</dbReference>
<evidence type="ECO:0000313" key="13">
    <source>
        <dbReference type="Proteomes" id="UP000799441"/>
    </source>
</evidence>
<keyword evidence="6 10" id="KW-0648">Protein biosynthesis</keyword>
<dbReference type="GO" id="GO:0005739">
    <property type="term" value="C:mitochondrion"/>
    <property type="evidence" value="ECO:0007669"/>
    <property type="project" value="UniProtKB-ARBA"/>
</dbReference>
<dbReference type="Gene3D" id="3.40.50.620">
    <property type="entry name" value="HUPs"/>
    <property type="match status" value="1"/>
</dbReference>
<proteinExistence type="inferred from homology"/>
<comment type="similarity">
    <text evidence="1 10">Belongs to the class-I aminoacyl-tRNA synthetase family.</text>
</comment>
<organism evidence="12 13">
    <name type="scientific">Polychaeton citri CBS 116435</name>
    <dbReference type="NCBI Taxonomy" id="1314669"/>
    <lineage>
        <taxon>Eukaryota</taxon>
        <taxon>Fungi</taxon>
        <taxon>Dikarya</taxon>
        <taxon>Ascomycota</taxon>
        <taxon>Pezizomycotina</taxon>
        <taxon>Dothideomycetes</taxon>
        <taxon>Dothideomycetidae</taxon>
        <taxon>Capnodiales</taxon>
        <taxon>Capnodiaceae</taxon>
        <taxon>Polychaeton</taxon>
    </lineage>
</organism>
<protein>
    <recommendedName>
        <fullName evidence="9">Probable methionine--tRNA ligase, mitochondrial</fullName>
        <ecNumber evidence="2">6.1.1.10</ecNumber>
    </recommendedName>
</protein>
<comment type="caution">
    <text evidence="12">The sequence shown here is derived from an EMBL/GenBank/DDBJ whole genome shotgun (WGS) entry which is preliminary data.</text>
</comment>
<dbReference type="SUPFAM" id="SSF52374">
    <property type="entry name" value="Nucleotidylyl transferase"/>
    <property type="match status" value="1"/>
</dbReference>
<dbReference type="EC" id="6.1.1.10" evidence="2"/>
<keyword evidence="4 10" id="KW-0547">Nucleotide-binding</keyword>
<gene>
    <name evidence="12" type="ORF">K431DRAFT_304491</name>
</gene>
<reference evidence="12" key="1">
    <citation type="journal article" date="2020" name="Stud. Mycol.">
        <title>101 Dothideomycetes genomes: a test case for predicting lifestyles and emergence of pathogens.</title>
        <authorList>
            <person name="Haridas S."/>
            <person name="Albert R."/>
            <person name="Binder M."/>
            <person name="Bloem J."/>
            <person name="Labutti K."/>
            <person name="Salamov A."/>
            <person name="Andreopoulos B."/>
            <person name="Baker S."/>
            <person name="Barry K."/>
            <person name="Bills G."/>
            <person name="Bluhm B."/>
            <person name="Cannon C."/>
            <person name="Castanera R."/>
            <person name="Culley D."/>
            <person name="Daum C."/>
            <person name="Ezra D."/>
            <person name="Gonzalez J."/>
            <person name="Henrissat B."/>
            <person name="Kuo A."/>
            <person name="Liang C."/>
            <person name="Lipzen A."/>
            <person name="Lutzoni F."/>
            <person name="Magnuson J."/>
            <person name="Mondo S."/>
            <person name="Nolan M."/>
            <person name="Ohm R."/>
            <person name="Pangilinan J."/>
            <person name="Park H.-J."/>
            <person name="Ramirez L."/>
            <person name="Alfaro M."/>
            <person name="Sun H."/>
            <person name="Tritt A."/>
            <person name="Yoshinaga Y."/>
            <person name="Zwiers L.-H."/>
            <person name="Turgeon B."/>
            <person name="Goodwin S."/>
            <person name="Spatafora J."/>
            <person name="Crous P."/>
            <person name="Grigoriev I."/>
        </authorList>
    </citation>
    <scope>NUCLEOTIDE SEQUENCE</scope>
    <source>
        <strain evidence="12">CBS 116435</strain>
    </source>
</reference>
<dbReference type="GO" id="GO:0006431">
    <property type="term" value="P:methionyl-tRNA aminoacylation"/>
    <property type="evidence" value="ECO:0007669"/>
    <property type="project" value="InterPro"/>
</dbReference>
<dbReference type="AlphaFoldDB" id="A0A9P4UPS3"/>
<keyword evidence="7 10" id="KW-0030">Aminoacyl-tRNA synthetase</keyword>
<feature type="domain" description="Methionyl/Leucyl tRNA synthetase" evidence="11">
    <location>
        <begin position="56"/>
        <end position="423"/>
    </location>
</feature>
<evidence type="ECO:0000256" key="5">
    <source>
        <dbReference type="ARBA" id="ARBA00022840"/>
    </source>
</evidence>
<dbReference type="Gene3D" id="1.10.730.10">
    <property type="entry name" value="Isoleucyl-tRNA Synthetase, Domain 1"/>
    <property type="match status" value="1"/>
</dbReference>
<evidence type="ECO:0000256" key="4">
    <source>
        <dbReference type="ARBA" id="ARBA00022741"/>
    </source>
</evidence>
<dbReference type="InterPro" id="IPR014758">
    <property type="entry name" value="Met-tRNA_synth"/>
</dbReference>
<dbReference type="GO" id="GO:0005524">
    <property type="term" value="F:ATP binding"/>
    <property type="evidence" value="ECO:0007669"/>
    <property type="project" value="UniProtKB-KW"/>
</dbReference>
<evidence type="ECO:0000256" key="8">
    <source>
        <dbReference type="ARBA" id="ARBA00047364"/>
    </source>
</evidence>
<dbReference type="InterPro" id="IPR023457">
    <property type="entry name" value="Met-tRNA_synth_2"/>
</dbReference>
<dbReference type="OrthoDB" id="24670at2759"/>
<comment type="catalytic activity">
    <reaction evidence="8">
        <text>tRNA(Met) + L-methionine + ATP = L-methionyl-tRNA(Met) + AMP + diphosphate</text>
        <dbReference type="Rhea" id="RHEA:13481"/>
        <dbReference type="Rhea" id="RHEA-COMP:9667"/>
        <dbReference type="Rhea" id="RHEA-COMP:9698"/>
        <dbReference type="ChEBI" id="CHEBI:30616"/>
        <dbReference type="ChEBI" id="CHEBI:33019"/>
        <dbReference type="ChEBI" id="CHEBI:57844"/>
        <dbReference type="ChEBI" id="CHEBI:78442"/>
        <dbReference type="ChEBI" id="CHEBI:78530"/>
        <dbReference type="ChEBI" id="CHEBI:456215"/>
        <dbReference type="EC" id="6.1.1.10"/>
    </reaction>
</comment>
<dbReference type="Gene3D" id="2.170.220.10">
    <property type="match status" value="1"/>
</dbReference>
<keyword evidence="13" id="KW-1185">Reference proteome</keyword>
<evidence type="ECO:0000259" key="11">
    <source>
        <dbReference type="Pfam" id="PF09334"/>
    </source>
</evidence>
<dbReference type="PANTHER" id="PTHR43326:SF1">
    <property type="entry name" value="METHIONINE--TRNA LIGASE, MITOCHONDRIAL"/>
    <property type="match status" value="1"/>
</dbReference>
<dbReference type="PRINTS" id="PR01041">
    <property type="entry name" value="TRNASYNTHMET"/>
</dbReference>
<evidence type="ECO:0000256" key="3">
    <source>
        <dbReference type="ARBA" id="ARBA00022598"/>
    </source>
</evidence>
<dbReference type="Proteomes" id="UP000799441">
    <property type="component" value="Unassembled WGS sequence"/>
</dbReference>
<evidence type="ECO:0000256" key="2">
    <source>
        <dbReference type="ARBA" id="ARBA00012838"/>
    </source>
</evidence>
<dbReference type="FunFam" id="2.170.220.10:FF:000001">
    <property type="entry name" value="methionine--tRNA ligase, mitochondrial"/>
    <property type="match status" value="1"/>
</dbReference>
<keyword evidence="5 10" id="KW-0067">ATP-binding</keyword>
<dbReference type="InterPro" id="IPR015413">
    <property type="entry name" value="Methionyl/Leucyl_tRNA_Synth"/>
</dbReference>